<feature type="transmembrane region" description="Helical" evidence="4">
    <location>
        <begin position="12"/>
        <end position="31"/>
    </location>
</feature>
<name>A0A370KDE8_9GAMM</name>
<organism evidence="5 6">
    <name type="scientific">Dyella solisilvae</name>
    <dbReference type="NCBI Taxonomy" id="1920168"/>
    <lineage>
        <taxon>Bacteria</taxon>
        <taxon>Pseudomonadati</taxon>
        <taxon>Pseudomonadota</taxon>
        <taxon>Gammaproteobacteria</taxon>
        <taxon>Lysobacterales</taxon>
        <taxon>Rhodanobacteraceae</taxon>
        <taxon>Dyella</taxon>
    </lineage>
</organism>
<evidence type="ECO:0000313" key="6">
    <source>
        <dbReference type="Proteomes" id="UP000254711"/>
    </source>
</evidence>
<dbReference type="EMBL" id="QQSY01000001">
    <property type="protein sequence ID" value="RDJ00677.1"/>
    <property type="molecule type" value="Genomic_DNA"/>
</dbReference>
<gene>
    <name evidence="5" type="ORF">DVT68_05020</name>
</gene>
<feature type="transmembrane region" description="Helical" evidence="4">
    <location>
        <begin position="81"/>
        <end position="100"/>
    </location>
</feature>
<keyword evidence="4" id="KW-1133">Transmembrane helix</keyword>
<dbReference type="Pfam" id="PF00114">
    <property type="entry name" value="Pilin"/>
    <property type="match status" value="1"/>
</dbReference>
<evidence type="ECO:0000256" key="4">
    <source>
        <dbReference type="SAM" id="Phobius"/>
    </source>
</evidence>
<dbReference type="PANTHER" id="PTHR30093">
    <property type="entry name" value="GENERAL SECRETION PATHWAY PROTEIN G"/>
    <property type="match status" value="1"/>
</dbReference>
<dbReference type="PROSITE" id="PS00409">
    <property type="entry name" value="PROKAR_NTER_METHYL"/>
    <property type="match status" value="1"/>
</dbReference>
<evidence type="ECO:0000256" key="2">
    <source>
        <dbReference type="ARBA" id="ARBA00022481"/>
    </source>
</evidence>
<dbReference type="Proteomes" id="UP000254711">
    <property type="component" value="Unassembled WGS sequence"/>
</dbReference>
<dbReference type="PANTHER" id="PTHR30093:SF34">
    <property type="entry name" value="PREPILIN PEPTIDASE-DEPENDENT PROTEIN D"/>
    <property type="match status" value="1"/>
</dbReference>
<keyword evidence="2" id="KW-0488">Methylation</keyword>
<comment type="caution">
    <text evidence="5">The sequence shown here is derived from an EMBL/GenBank/DDBJ whole genome shotgun (WGS) entry which is preliminary data.</text>
</comment>
<keyword evidence="3" id="KW-0281">Fimbrium</keyword>
<reference evidence="5 6" key="1">
    <citation type="submission" date="2018-07" db="EMBL/GenBank/DDBJ databases">
        <title>Dyella solisilvae sp. nov., isolated from the pine and broad-leaved mixed forest soil.</title>
        <authorList>
            <person name="Gao Z."/>
            <person name="Qiu L."/>
        </authorList>
    </citation>
    <scope>NUCLEOTIDE SEQUENCE [LARGE SCALE GENOMIC DNA]</scope>
    <source>
        <strain evidence="5 6">DHG54</strain>
    </source>
</reference>
<dbReference type="InterPro" id="IPR012902">
    <property type="entry name" value="N_methyl_site"/>
</dbReference>
<keyword evidence="6" id="KW-1185">Reference proteome</keyword>
<evidence type="ECO:0000256" key="3">
    <source>
        <dbReference type="RuleBase" id="RU000389"/>
    </source>
</evidence>
<keyword evidence="4" id="KW-0472">Membrane</keyword>
<dbReference type="Gene3D" id="3.30.700.10">
    <property type="entry name" value="Glycoprotein, Type 4 Pilin"/>
    <property type="match status" value="1"/>
</dbReference>
<evidence type="ECO:0000313" key="5">
    <source>
        <dbReference type="EMBL" id="RDJ00677.1"/>
    </source>
</evidence>
<dbReference type="GO" id="GO:0044096">
    <property type="term" value="C:type IV pilus"/>
    <property type="evidence" value="ECO:0007669"/>
    <property type="project" value="TreeGrafter"/>
</dbReference>
<keyword evidence="4" id="KW-0812">Transmembrane</keyword>
<dbReference type="SUPFAM" id="SSF54523">
    <property type="entry name" value="Pili subunits"/>
    <property type="match status" value="1"/>
</dbReference>
<dbReference type="RefSeq" id="WP_114824399.1">
    <property type="nucleotide sequence ID" value="NZ_QQSY01000001.1"/>
</dbReference>
<dbReference type="OrthoDB" id="5767514at2"/>
<dbReference type="InterPro" id="IPR001082">
    <property type="entry name" value="Pilin"/>
</dbReference>
<evidence type="ECO:0000256" key="1">
    <source>
        <dbReference type="ARBA" id="ARBA00005233"/>
    </source>
</evidence>
<dbReference type="Pfam" id="PF07963">
    <property type="entry name" value="N_methyl"/>
    <property type="match status" value="1"/>
</dbReference>
<dbReference type="NCBIfam" id="TIGR02532">
    <property type="entry name" value="IV_pilin_GFxxxE"/>
    <property type="match status" value="1"/>
</dbReference>
<dbReference type="AlphaFoldDB" id="A0A370KDE8"/>
<proteinExistence type="inferred from homology"/>
<dbReference type="GO" id="GO:0007155">
    <property type="term" value="P:cell adhesion"/>
    <property type="evidence" value="ECO:0007669"/>
    <property type="project" value="InterPro"/>
</dbReference>
<sequence length="144" mass="14750">MKHEHGFTLIEMMIVVAIIAVLSSIAISVYGSSTGKAQLAEAFTLADGLKTNIAEYHTQTGSCPVPGANGLPAAASYSGKYVASVNIAAGGAGCVITALMRSHTVAPRLQGKEVTLTMIGSMGGAIEWQCSSDADAAYLPQSCK</sequence>
<protein>
    <submittedName>
        <fullName evidence="5">Pilin</fullName>
    </submittedName>
</protein>
<dbReference type="InterPro" id="IPR045584">
    <property type="entry name" value="Pilin-like"/>
</dbReference>
<accession>A0A370KDE8</accession>
<comment type="similarity">
    <text evidence="1 3">Belongs to the N-Me-Phe pilin family.</text>
</comment>
<dbReference type="GO" id="GO:0043107">
    <property type="term" value="P:type IV pilus-dependent motility"/>
    <property type="evidence" value="ECO:0007669"/>
    <property type="project" value="TreeGrafter"/>
</dbReference>